<accession>A0A1W0BM91</accession>
<dbReference type="EMBL" id="MUMY01000002">
    <property type="protein sequence ID" value="ONM50151.1"/>
    <property type="molecule type" value="Genomic_DNA"/>
</dbReference>
<evidence type="ECO:0000313" key="3">
    <source>
        <dbReference type="Proteomes" id="UP000188836"/>
    </source>
</evidence>
<evidence type="ECO:0000313" key="2">
    <source>
        <dbReference type="EMBL" id="ONM50151.1"/>
    </source>
</evidence>
<name>A0A1W0BM91_9NOCA</name>
<feature type="region of interest" description="Disordered" evidence="1">
    <location>
        <begin position="1"/>
        <end position="23"/>
    </location>
</feature>
<sequence>MGRRSDLAPSPAGNFPPAALGERLPWPDVGTVGGWWNRRFDPETDPVGADRGLVAKQVWSLRAGPESRKRRNTLEWILFGERKMCCPPGNDPLRSIRTCVRV</sequence>
<evidence type="ECO:0000256" key="1">
    <source>
        <dbReference type="SAM" id="MobiDB-lite"/>
    </source>
</evidence>
<gene>
    <name evidence="2" type="ORF">B0T46_03440</name>
</gene>
<protein>
    <submittedName>
        <fullName evidence="2">Uncharacterized protein</fullName>
    </submittedName>
</protein>
<proteinExistence type="predicted"/>
<comment type="caution">
    <text evidence="2">The sequence shown here is derived from an EMBL/GenBank/DDBJ whole genome shotgun (WGS) entry which is preliminary data.</text>
</comment>
<dbReference type="Proteomes" id="UP000188836">
    <property type="component" value="Unassembled WGS sequence"/>
</dbReference>
<reference evidence="2 3" key="1">
    <citation type="journal article" date="2016" name="Antonie Van Leeuwenhoek">
        <title>Nocardia donostiensis sp. nov., isolated from human respiratory specimens.</title>
        <authorList>
            <person name="Ercibengoa M."/>
            <person name="Bell M."/>
            <person name="Marimon J.M."/>
            <person name="Humrighouse B."/>
            <person name="Klenk H.P."/>
            <person name="Potter G."/>
            <person name="Perez-Trallero E."/>
        </authorList>
    </citation>
    <scope>NUCLEOTIDE SEQUENCE [LARGE SCALE GENOMIC DNA]</scope>
    <source>
        <strain evidence="2 3">X1655</strain>
    </source>
</reference>
<organism evidence="2 3">
    <name type="scientific">Nocardia donostiensis</name>
    <dbReference type="NCBI Taxonomy" id="1538463"/>
    <lineage>
        <taxon>Bacteria</taxon>
        <taxon>Bacillati</taxon>
        <taxon>Actinomycetota</taxon>
        <taxon>Actinomycetes</taxon>
        <taxon>Mycobacteriales</taxon>
        <taxon>Nocardiaceae</taxon>
        <taxon>Nocardia</taxon>
    </lineage>
</organism>
<dbReference type="AlphaFoldDB" id="A0A1W0BM91"/>
<keyword evidence="3" id="KW-1185">Reference proteome</keyword>